<feature type="compositionally biased region" description="Polar residues" evidence="1">
    <location>
        <begin position="78"/>
        <end position="88"/>
    </location>
</feature>
<proteinExistence type="predicted"/>
<dbReference type="EMBL" id="JAEPRD010000156">
    <property type="protein sequence ID" value="KAG2195990.1"/>
    <property type="molecule type" value="Genomic_DNA"/>
</dbReference>
<accession>A0A8H7QQN2</accession>
<name>A0A8H7QQN2_9FUNG</name>
<feature type="region of interest" description="Disordered" evidence="1">
    <location>
        <begin position="78"/>
        <end position="99"/>
    </location>
</feature>
<dbReference type="AlphaFoldDB" id="A0A8H7QQN2"/>
<comment type="caution">
    <text evidence="2">The sequence shown here is derived from an EMBL/GenBank/DDBJ whole genome shotgun (WGS) entry which is preliminary data.</text>
</comment>
<reference evidence="2" key="1">
    <citation type="submission" date="2020-12" db="EMBL/GenBank/DDBJ databases">
        <title>Metabolic potential, ecology and presence of endohyphal bacteria is reflected in genomic diversity of Mucoromycotina.</title>
        <authorList>
            <person name="Muszewska A."/>
            <person name="Okrasinska A."/>
            <person name="Steczkiewicz K."/>
            <person name="Drgas O."/>
            <person name="Orlowska M."/>
            <person name="Perlinska-Lenart U."/>
            <person name="Aleksandrzak-Piekarczyk T."/>
            <person name="Szatraj K."/>
            <person name="Zielenkiewicz U."/>
            <person name="Pilsyk S."/>
            <person name="Malc E."/>
            <person name="Mieczkowski P."/>
            <person name="Kruszewska J.S."/>
            <person name="Biernat P."/>
            <person name="Pawlowska J."/>
        </authorList>
    </citation>
    <scope>NUCLEOTIDE SEQUENCE</scope>
    <source>
        <strain evidence="2">WA0000017839</strain>
    </source>
</reference>
<evidence type="ECO:0000313" key="2">
    <source>
        <dbReference type="EMBL" id="KAG2195990.1"/>
    </source>
</evidence>
<gene>
    <name evidence="2" type="ORF">INT47_011495</name>
</gene>
<evidence type="ECO:0000313" key="3">
    <source>
        <dbReference type="Proteomes" id="UP000603453"/>
    </source>
</evidence>
<feature type="compositionally biased region" description="Basic residues" evidence="1">
    <location>
        <begin position="218"/>
        <end position="235"/>
    </location>
</feature>
<organism evidence="2 3">
    <name type="scientific">Mucor saturninus</name>
    <dbReference type="NCBI Taxonomy" id="64648"/>
    <lineage>
        <taxon>Eukaryota</taxon>
        <taxon>Fungi</taxon>
        <taxon>Fungi incertae sedis</taxon>
        <taxon>Mucoromycota</taxon>
        <taxon>Mucoromycotina</taxon>
        <taxon>Mucoromycetes</taxon>
        <taxon>Mucorales</taxon>
        <taxon>Mucorineae</taxon>
        <taxon>Mucoraceae</taxon>
        <taxon>Mucor</taxon>
    </lineage>
</organism>
<dbReference type="OrthoDB" id="2555519at2759"/>
<protein>
    <submittedName>
        <fullName evidence="2">Uncharacterized protein</fullName>
    </submittedName>
</protein>
<evidence type="ECO:0000256" key="1">
    <source>
        <dbReference type="SAM" id="MobiDB-lite"/>
    </source>
</evidence>
<sequence length="243" mass="28097">MNPKAIHIIRPSDHAGGGISFIRHEPVRKLSFPSKQPPPPLKRPTLLYTQRSMTDTKPVILSEKALYLHNQQQLSRSVISGNDSYDSATSDKEDNDNQDAYTNRKMADLEISNQSLLIVNQILESTVRDQAKQVASFIQQQQQQQQRMTLPIEEHKHNTSLEQQENTHNPIQLQQKEEDQQDWQMDEQFTRLRRMTEFLIEQAQNALVEAGPRTTPGMHHRRSDSGRRSHHHRSQRSPSSQQS</sequence>
<dbReference type="Proteomes" id="UP000603453">
    <property type="component" value="Unassembled WGS sequence"/>
</dbReference>
<feature type="region of interest" description="Disordered" evidence="1">
    <location>
        <begin position="207"/>
        <end position="243"/>
    </location>
</feature>
<keyword evidence="3" id="KW-1185">Reference proteome</keyword>